<comment type="subcellular location">
    <subcellularLocation>
        <location evidence="1">Membrane</location>
    </subcellularLocation>
</comment>
<evidence type="ECO:0000313" key="11">
    <source>
        <dbReference type="Proteomes" id="UP000472265"/>
    </source>
</evidence>
<dbReference type="AlphaFoldDB" id="A0A671UVR4"/>
<dbReference type="InterPro" id="IPR050504">
    <property type="entry name" value="IgSF_BTN/MOG"/>
</dbReference>
<dbReference type="GO" id="GO:0005102">
    <property type="term" value="F:signaling receptor binding"/>
    <property type="evidence" value="ECO:0007669"/>
    <property type="project" value="TreeGrafter"/>
</dbReference>
<reference evidence="10" key="2">
    <citation type="submission" date="2025-08" db="UniProtKB">
        <authorList>
            <consortium name="Ensembl"/>
        </authorList>
    </citation>
    <scope>IDENTIFICATION</scope>
</reference>
<feature type="transmembrane region" description="Helical" evidence="8">
    <location>
        <begin position="197"/>
        <end position="220"/>
    </location>
</feature>
<keyword evidence="4" id="KW-1015">Disulfide bond</keyword>
<feature type="region of interest" description="Disordered" evidence="7">
    <location>
        <begin position="260"/>
        <end position="283"/>
    </location>
</feature>
<dbReference type="GO" id="GO:0050863">
    <property type="term" value="P:regulation of T cell activation"/>
    <property type="evidence" value="ECO:0007669"/>
    <property type="project" value="UniProtKB-ARBA"/>
</dbReference>
<dbReference type="SMART" id="SM00409">
    <property type="entry name" value="IG"/>
    <property type="match status" value="1"/>
</dbReference>
<dbReference type="InterPro" id="IPR036179">
    <property type="entry name" value="Ig-like_dom_sf"/>
</dbReference>
<dbReference type="SUPFAM" id="SSF48726">
    <property type="entry name" value="Immunoglobulin"/>
    <property type="match status" value="1"/>
</dbReference>
<keyword evidence="5" id="KW-0325">Glycoprotein</keyword>
<sequence length="283" mass="31833">MCGVVDGLSVSPSGQSAVIGQLQPIVATVGDDITLPCHLEPAVDAAVITFEWTRPDLNPRFVHVWRSGENLMDLQNPSFKGRTSLFSEKLKSGDISLKLSKVKPSDEGKYRYCCRGPDDLYTVSSRVTVEKRHSNSFTCRVQQNSTNQTRETLIHVPGSEWLLVNFSLFLFVSTEKCDDIILFHISEDAFMEPSSSAVPIIVVFSFVCVLLLSALVFAVWKLGQNKSRELWTIKGQKKMEHPNLTEGKLKELQLGQKKKTECEKSLQQDNRSRGIKQETRLEK</sequence>
<dbReference type="FunFam" id="2.60.40.10:FF:000142">
    <property type="entry name" value="V-set domain-containing T-cell activation inhibitor 1"/>
    <property type="match status" value="1"/>
</dbReference>
<keyword evidence="2" id="KW-0732">Signal</keyword>
<keyword evidence="8" id="KW-0812">Transmembrane</keyword>
<evidence type="ECO:0000313" key="10">
    <source>
        <dbReference type="Ensembl" id="ENSSAUP00010017821.1"/>
    </source>
</evidence>
<dbReference type="InterPro" id="IPR003599">
    <property type="entry name" value="Ig_sub"/>
</dbReference>
<evidence type="ECO:0000256" key="2">
    <source>
        <dbReference type="ARBA" id="ARBA00022729"/>
    </source>
</evidence>
<evidence type="ECO:0000259" key="9">
    <source>
        <dbReference type="PROSITE" id="PS50835"/>
    </source>
</evidence>
<dbReference type="PANTHER" id="PTHR24100">
    <property type="entry name" value="BUTYROPHILIN"/>
    <property type="match status" value="1"/>
</dbReference>
<evidence type="ECO:0000256" key="8">
    <source>
        <dbReference type="SAM" id="Phobius"/>
    </source>
</evidence>
<dbReference type="Gene3D" id="2.60.40.10">
    <property type="entry name" value="Immunoglobulins"/>
    <property type="match status" value="1"/>
</dbReference>
<organism evidence="10 11">
    <name type="scientific">Sparus aurata</name>
    <name type="common">Gilthead sea bream</name>
    <dbReference type="NCBI Taxonomy" id="8175"/>
    <lineage>
        <taxon>Eukaryota</taxon>
        <taxon>Metazoa</taxon>
        <taxon>Chordata</taxon>
        <taxon>Craniata</taxon>
        <taxon>Vertebrata</taxon>
        <taxon>Euteleostomi</taxon>
        <taxon>Actinopterygii</taxon>
        <taxon>Neopterygii</taxon>
        <taxon>Teleostei</taxon>
        <taxon>Neoteleostei</taxon>
        <taxon>Acanthomorphata</taxon>
        <taxon>Eupercaria</taxon>
        <taxon>Spariformes</taxon>
        <taxon>Sparidae</taxon>
        <taxon>Sparus</taxon>
    </lineage>
</organism>
<dbReference type="GO" id="GO:0009897">
    <property type="term" value="C:external side of plasma membrane"/>
    <property type="evidence" value="ECO:0007669"/>
    <property type="project" value="TreeGrafter"/>
</dbReference>
<evidence type="ECO:0000256" key="3">
    <source>
        <dbReference type="ARBA" id="ARBA00023136"/>
    </source>
</evidence>
<feature type="domain" description="Ig-like" evidence="9">
    <location>
        <begin position="12"/>
        <end position="155"/>
    </location>
</feature>
<keyword evidence="3 8" id="KW-0472">Membrane</keyword>
<accession>A0A671UVR4</accession>
<dbReference type="GO" id="GO:1903037">
    <property type="term" value="P:regulation of leukocyte cell-cell adhesion"/>
    <property type="evidence" value="ECO:0007669"/>
    <property type="project" value="UniProtKB-ARBA"/>
</dbReference>
<evidence type="ECO:0000256" key="5">
    <source>
        <dbReference type="ARBA" id="ARBA00023180"/>
    </source>
</evidence>
<evidence type="ECO:0000256" key="6">
    <source>
        <dbReference type="ARBA" id="ARBA00023319"/>
    </source>
</evidence>
<keyword evidence="8" id="KW-1133">Transmembrane helix</keyword>
<keyword evidence="6" id="KW-0393">Immunoglobulin domain</keyword>
<proteinExistence type="predicted"/>
<reference evidence="10" key="1">
    <citation type="submission" date="2021-04" db="EMBL/GenBank/DDBJ databases">
        <authorList>
            <consortium name="Wellcome Sanger Institute Data Sharing"/>
        </authorList>
    </citation>
    <scope>NUCLEOTIDE SEQUENCE [LARGE SCALE GENOMIC DNA]</scope>
</reference>
<reference evidence="10" key="3">
    <citation type="submission" date="2025-09" db="UniProtKB">
        <authorList>
            <consortium name="Ensembl"/>
        </authorList>
    </citation>
    <scope>IDENTIFICATION</scope>
</reference>
<evidence type="ECO:0000256" key="4">
    <source>
        <dbReference type="ARBA" id="ARBA00023157"/>
    </source>
</evidence>
<keyword evidence="11" id="KW-1185">Reference proteome</keyword>
<dbReference type="InParanoid" id="A0A671UVR4"/>
<dbReference type="Ensembl" id="ENSSAUT00010018843.1">
    <property type="protein sequence ID" value="ENSSAUP00010017821.1"/>
    <property type="gene ID" value="ENSSAUG00010008103.1"/>
</dbReference>
<dbReference type="Pfam" id="PF07686">
    <property type="entry name" value="V-set"/>
    <property type="match status" value="1"/>
</dbReference>
<protein>
    <recommendedName>
        <fullName evidence="9">Ig-like domain-containing protein</fullName>
    </recommendedName>
</protein>
<dbReference type="Proteomes" id="UP000472265">
    <property type="component" value="Chromosome 10"/>
</dbReference>
<dbReference type="InterPro" id="IPR013106">
    <property type="entry name" value="Ig_V-set"/>
</dbReference>
<dbReference type="GeneTree" id="ENSGT01050000244843"/>
<name>A0A671UVR4_SPAAU</name>
<dbReference type="InterPro" id="IPR013783">
    <property type="entry name" value="Ig-like_fold"/>
</dbReference>
<dbReference type="PROSITE" id="PS50835">
    <property type="entry name" value="IG_LIKE"/>
    <property type="match status" value="1"/>
</dbReference>
<evidence type="ECO:0000256" key="7">
    <source>
        <dbReference type="SAM" id="MobiDB-lite"/>
    </source>
</evidence>
<dbReference type="GO" id="GO:0050852">
    <property type="term" value="P:T cell receptor signaling pathway"/>
    <property type="evidence" value="ECO:0007669"/>
    <property type="project" value="TreeGrafter"/>
</dbReference>
<evidence type="ECO:0000256" key="1">
    <source>
        <dbReference type="ARBA" id="ARBA00004370"/>
    </source>
</evidence>
<dbReference type="OMA" id="RINIKCV"/>
<dbReference type="InterPro" id="IPR007110">
    <property type="entry name" value="Ig-like_dom"/>
</dbReference>
<dbReference type="GO" id="GO:0001817">
    <property type="term" value="P:regulation of cytokine production"/>
    <property type="evidence" value="ECO:0007669"/>
    <property type="project" value="TreeGrafter"/>
</dbReference>